<organism evidence="1 2">
    <name type="scientific">Amanita muscaria (strain Koide BX008)</name>
    <dbReference type="NCBI Taxonomy" id="946122"/>
    <lineage>
        <taxon>Eukaryota</taxon>
        <taxon>Fungi</taxon>
        <taxon>Dikarya</taxon>
        <taxon>Basidiomycota</taxon>
        <taxon>Agaricomycotina</taxon>
        <taxon>Agaricomycetes</taxon>
        <taxon>Agaricomycetidae</taxon>
        <taxon>Agaricales</taxon>
        <taxon>Pluteineae</taxon>
        <taxon>Amanitaceae</taxon>
        <taxon>Amanita</taxon>
    </lineage>
</organism>
<gene>
    <name evidence="1" type="ORF">M378DRAFT_24180</name>
</gene>
<reference evidence="1 2" key="1">
    <citation type="submission" date="2014-04" db="EMBL/GenBank/DDBJ databases">
        <title>Evolutionary Origins and Diversification of the Mycorrhizal Mutualists.</title>
        <authorList>
            <consortium name="DOE Joint Genome Institute"/>
            <consortium name="Mycorrhizal Genomics Consortium"/>
            <person name="Kohler A."/>
            <person name="Kuo A."/>
            <person name="Nagy L.G."/>
            <person name="Floudas D."/>
            <person name="Copeland A."/>
            <person name="Barry K.W."/>
            <person name="Cichocki N."/>
            <person name="Veneault-Fourrey C."/>
            <person name="LaButti K."/>
            <person name="Lindquist E.A."/>
            <person name="Lipzen A."/>
            <person name="Lundell T."/>
            <person name="Morin E."/>
            <person name="Murat C."/>
            <person name="Riley R."/>
            <person name="Ohm R."/>
            <person name="Sun H."/>
            <person name="Tunlid A."/>
            <person name="Henrissat B."/>
            <person name="Grigoriev I.V."/>
            <person name="Hibbett D.S."/>
            <person name="Martin F."/>
        </authorList>
    </citation>
    <scope>NUCLEOTIDE SEQUENCE [LARGE SCALE GENOMIC DNA]</scope>
    <source>
        <strain evidence="1 2">Koide BX008</strain>
    </source>
</reference>
<protein>
    <submittedName>
        <fullName evidence="1">Uncharacterized protein</fullName>
    </submittedName>
</protein>
<evidence type="ECO:0000313" key="2">
    <source>
        <dbReference type="Proteomes" id="UP000054549"/>
    </source>
</evidence>
<accession>A0A0C2X762</accession>
<proteinExistence type="predicted"/>
<dbReference type="Proteomes" id="UP000054549">
    <property type="component" value="Unassembled WGS sequence"/>
</dbReference>
<sequence>MDAVGWFRTMIQFDRNLPKAGWATLSLGSMDLTLYVVTFSPTGLSSEAGCVAAMPSFNMDLHLWEPIKNY</sequence>
<keyword evidence="2" id="KW-1185">Reference proteome</keyword>
<dbReference type="STRING" id="946122.A0A0C2X762"/>
<evidence type="ECO:0000313" key="1">
    <source>
        <dbReference type="EMBL" id="KIL65136.1"/>
    </source>
</evidence>
<dbReference type="HOGENOM" id="CLU_2757255_0_0_1"/>
<name>A0A0C2X762_AMAMK</name>
<dbReference type="AlphaFoldDB" id="A0A0C2X762"/>
<dbReference type="OrthoDB" id="421374at2759"/>
<dbReference type="InParanoid" id="A0A0C2X762"/>
<dbReference type="EMBL" id="KN818244">
    <property type="protein sequence ID" value="KIL65136.1"/>
    <property type="molecule type" value="Genomic_DNA"/>
</dbReference>